<evidence type="ECO:0000256" key="1">
    <source>
        <dbReference type="SAM" id="Phobius"/>
    </source>
</evidence>
<dbReference type="AlphaFoldDB" id="A0A5D0HWC3"/>
<keyword evidence="1" id="KW-0812">Transmembrane</keyword>
<protein>
    <recommendedName>
        <fullName evidence="4">DUF3592 domain-containing protein</fullName>
    </recommendedName>
</protein>
<dbReference type="RefSeq" id="WP_148544062.1">
    <property type="nucleotide sequence ID" value="NZ_VSDQ01000679.1"/>
</dbReference>
<evidence type="ECO:0008006" key="4">
    <source>
        <dbReference type="Google" id="ProtNLM"/>
    </source>
</evidence>
<evidence type="ECO:0000313" key="2">
    <source>
        <dbReference type="EMBL" id="TYA74819.1"/>
    </source>
</evidence>
<feature type="transmembrane region" description="Helical" evidence="1">
    <location>
        <begin position="100"/>
        <end position="118"/>
    </location>
</feature>
<sequence length="123" mass="14090">MSKISALILVFIALAITINSYKKFNTIHKGKEVEVVIVNIPVSCDVSNKNLKPYFKFSYNGKVYIKNIKGEYCDILKKTKTLKLKTNSDNSVFVYLDESLIMEYVAVIFLLLISVFLLKNQQK</sequence>
<gene>
    <name evidence="2" type="ORF">FUA24_16050</name>
</gene>
<dbReference type="OrthoDB" id="680205at2"/>
<dbReference type="EMBL" id="VSDQ01000679">
    <property type="protein sequence ID" value="TYA74819.1"/>
    <property type="molecule type" value="Genomic_DNA"/>
</dbReference>
<dbReference type="Proteomes" id="UP000323930">
    <property type="component" value="Unassembled WGS sequence"/>
</dbReference>
<proteinExistence type="predicted"/>
<reference evidence="2 3" key="1">
    <citation type="submission" date="2019-08" db="EMBL/GenBank/DDBJ databases">
        <title>Seonamhaeicola sediminis sp. nov., isolated from marine sediment.</title>
        <authorList>
            <person name="Cao W.R."/>
        </authorList>
    </citation>
    <scope>NUCLEOTIDE SEQUENCE [LARGE SCALE GENOMIC DNA]</scope>
    <source>
        <strain evidence="2 3">B011</strain>
    </source>
</reference>
<comment type="caution">
    <text evidence="2">The sequence shown here is derived from an EMBL/GenBank/DDBJ whole genome shotgun (WGS) entry which is preliminary data.</text>
</comment>
<name>A0A5D0HWC3_9FLAO</name>
<organism evidence="2 3">
    <name type="scientific">Seonamhaeicola marinus</name>
    <dbReference type="NCBI Taxonomy" id="1912246"/>
    <lineage>
        <taxon>Bacteria</taxon>
        <taxon>Pseudomonadati</taxon>
        <taxon>Bacteroidota</taxon>
        <taxon>Flavobacteriia</taxon>
        <taxon>Flavobacteriales</taxon>
        <taxon>Flavobacteriaceae</taxon>
    </lineage>
</organism>
<keyword evidence="1" id="KW-1133">Transmembrane helix</keyword>
<keyword evidence="3" id="KW-1185">Reference proteome</keyword>
<keyword evidence="1" id="KW-0472">Membrane</keyword>
<accession>A0A5D0HWC3</accession>
<evidence type="ECO:0000313" key="3">
    <source>
        <dbReference type="Proteomes" id="UP000323930"/>
    </source>
</evidence>